<protein>
    <recommendedName>
        <fullName evidence="5">U6 snRNA phosphodiesterase 1</fullName>
    </recommendedName>
    <alternativeName>
        <fullName evidence="6">3'-5' RNA exonuclease USB1</fullName>
    </alternativeName>
</protein>
<evidence type="ECO:0000256" key="3">
    <source>
        <dbReference type="ARBA" id="ARBA00023239"/>
    </source>
</evidence>
<evidence type="ECO:0000313" key="8">
    <source>
        <dbReference type="Proteomes" id="UP000639772"/>
    </source>
</evidence>
<dbReference type="Proteomes" id="UP000639772">
    <property type="component" value="Unassembled WGS sequence"/>
</dbReference>
<dbReference type="Pfam" id="PF09749">
    <property type="entry name" value="HVSL"/>
    <property type="match status" value="1"/>
</dbReference>
<keyword evidence="1" id="KW-0540">Nuclease</keyword>
<dbReference type="PANTHER" id="PTHR13522">
    <property type="entry name" value="U6 SNRNA PHOSPHODIESTERASE 1"/>
    <property type="match status" value="1"/>
</dbReference>
<accession>A0A835PHJ8</accession>
<organism evidence="7 8">
    <name type="scientific">Vanilla planifolia</name>
    <name type="common">Vanilla</name>
    <dbReference type="NCBI Taxonomy" id="51239"/>
    <lineage>
        <taxon>Eukaryota</taxon>
        <taxon>Viridiplantae</taxon>
        <taxon>Streptophyta</taxon>
        <taxon>Embryophyta</taxon>
        <taxon>Tracheophyta</taxon>
        <taxon>Spermatophyta</taxon>
        <taxon>Magnoliopsida</taxon>
        <taxon>Liliopsida</taxon>
        <taxon>Asparagales</taxon>
        <taxon>Orchidaceae</taxon>
        <taxon>Vanilloideae</taxon>
        <taxon>Vanilleae</taxon>
        <taxon>Vanilla</taxon>
    </lineage>
</organism>
<evidence type="ECO:0000256" key="5">
    <source>
        <dbReference type="ARBA" id="ARBA00029543"/>
    </source>
</evidence>
<keyword evidence="4" id="KW-0539">Nucleus</keyword>
<dbReference type="GO" id="GO:0000175">
    <property type="term" value="F:3'-5'-RNA exonuclease activity"/>
    <property type="evidence" value="ECO:0007669"/>
    <property type="project" value="TreeGrafter"/>
</dbReference>
<evidence type="ECO:0000256" key="2">
    <source>
        <dbReference type="ARBA" id="ARBA00022801"/>
    </source>
</evidence>
<evidence type="ECO:0000256" key="4">
    <source>
        <dbReference type="ARBA" id="ARBA00023242"/>
    </source>
</evidence>
<dbReference type="GO" id="GO:0034477">
    <property type="term" value="P:U6 snRNA 3'-end processing"/>
    <property type="evidence" value="ECO:0007669"/>
    <property type="project" value="InterPro"/>
</dbReference>
<comment type="caution">
    <text evidence="7">The sequence shown here is derived from an EMBL/GenBank/DDBJ whole genome shotgun (WGS) entry which is preliminary data.</text>
</comment>
<dbReference type="EMBL" id="JADCNM010000014">
    <property type="protein sequence ID" value="KAG0453965.1"/>
    <property type="molecule type" value="Genomic_DNA"/>
</dbReference>
<keyword evidence="3" id="KW-0456">Lyase</keyword>
<evidence type="ECO:0000313" key="7">
    <source>
        <dbReference type="EMBL" id="KAG0453965.1"/>
    </source>
</evidence>
<dbReference type="PANTHER" id="PTHR13522:SF3">
    <property type="entry name" value="U6 SNRNA PHOSPHODIESTERASE 1"/>
    <property type="match status" value="1"/>
</dbReference>
<dbReference type="GO" id="GO:0016829">
    <property type="term" value="F:lyase activity"/>
    <property type="evidence" value="ECO:0007669"/>
    <property type="project" value="UniProtKB-KW"/>
</dbReference>
<name>A0A835PHJ8_VANPL</name>
<evidence type="ECO:0000256" key="6">
    <source>
        <dbReference type="ARBA" id="ARBA00030030"/>
    </source>
</evidence>
<dbReference type="AlphaFoldDB" id="A0A835PHJ8"/>
<gene>
    <name evidence="7" type="ORF">HPP92_025269</name>
</gene>
<dbReference type="GO" id="GO:0005634">
    <property type="term" value="C:nucleus"/>
    <property type="evidence" value="ECO:0007669"/>
    <property type="project" value="TreeGrafter"/>
</dbReference>
<sequence length="126" mass="14705">MLRHRLQFQKRYWMEFNKWDTFVNDELTRSFLSLEVTGAGLNEISKQISVVDEIYRLHGLPEFYKNPRPHISLLWALGDESNLLKPAADELNKLNGSSGRHIFSCKFNEISCRIGKKLYTICKLAD</sequence>
<keyword evidence="2" id="KW-0378">Hydrolase</keyword>
<dbReference type="Gene3D" id="3.90.1140.10">
    <property type="entry name" value="Cyclic phosphodiesterase"/>
    <property type="match status" value="1"/>
</dbReference>
<dbReference type="OrthoDB" id="49151at2759"/>
<evidence type="ECO:0000256" key="1">
    <source>
        <dbReference type="ARBA" id="ARBA00022722"/>
    </source>
</evidence>
<proteinExistence type="predicted"/>
<dbReference type="InterPro" id="IPR027521">
    <property type="entry name" value="Usb1"/>
</dbReference>
<reference evidence="7 8" key="1">
    <citation type="journal article" date="2020" name="Nat. Food">
        <title>A phased Vanilla planifolia genome enables genetic improvement of flavour and production.</title>
        <authorList>
            <person name="Hasing T."/>
            <person name="Tang H."/>
            <person name="Brym M."/>
            <person name="Khazi F."/>
            <person name="Huang T."/>
            <person name="Chambers A.H."/>
        </authorList>
    </citation>
    <scope>NUCLEOTIDE SEQUENCE [LARGE SCALE GENOMIC DNA]</scope>
    <source>
        <tissue evidence="7">Leaf</tissue>
    </source>
</reference>